<keyword evidence="1" id="KW-0812">Transmembrane</keyword>
<dbReference type="AlphaFoldDB" id="A0A1M6AS60"/>
<gene>
    <name evidence="2" type="ORF">SAMN05444363_0367</name>
</gene>
<name>A0A1M6AS60_9FLAO</name>
<keyword evidence="3" id="KW-1185">Reference proteome</keyword>
<feature type="transmembrane region" description="Helical" evidence="1">
    <location>
        <begin position="42"/>
        <end position="62"/>
    </location>
</feature>
<feature type="transmembrane region" description="Helical" evidence="1">
    <location>
        <begin position="12"/>
        <end position="30"/>
    </location>
</feature>
<protein>
    <submittedName>
        <fullName evidence="2">Uncharacterized protein</fullName>
    </submittedName>
</protein>
<accession>A0A1M6AS60</accession>
<dbReference type="RefSeq" id="WP_073308028.1">
    <property type="nucleotide sequence ID" value="NZ_FQZI01000001.1"/>
</dbReference>
<proteinExistence type="predicted"/>
<evidence type="ECO:0000256" key="1">
    <source>
        <dbReference type="SAM" id="Phobius"/>
    </source>
</evidence>
<feature type="transmembrane region" description="Helical" evidence="1">
    <location>
        <begin position="206"/>
        <end position="229"/>
    </location>
</feature>
<feature type="transmembrane region" description="Helical" evidence="1">
    <location>
        <begin position="126"/>
        <end position="150"/>
    </location>
</feature>
<dbReference type="OrthoDB" id="1439867at2"/>
<keyword evidence="1" id="KW-1133">Transmembrane helix</keyword>
<reference evidence="3" key="1">
    <citation type="submission" date="2016-11" db="EMBL/GenBank/DDBJ databases">
        <authorList>
            <person name="Varghese N."/>
            <person name="Submissions S."/>
        </authorList>
    </citation>
    <scope>NUCLEOTIDE SEQUENCE [LARGE SCALE GENOMIC DNA]</scope>
    <source>
        <strain evidence="3">DSM 18829</strain>
    </source>
</reference>
<feature type="transmembrane region" description="Helical" evidence="1">
    <location>
        <begin position="74"/>
        <end position="106"/>
    </location>
</feature>
<feature type="transmembrane region" description="Helical" evidence="1">
    <location>
        <begin position="264"/>
        <end position="281"/>
    </location>
</feature>
<evidence type="ECO:0000313" key="2">
    <source>
        <dbReference type="EMBL" id="SHI39168.1"/>
    </source>
</evidence>
<keyword evidence="1" id="KW-0472">Membrane</keyword>
<dbReference type="STRING" id="415425.SAMN05444363_0367"/>
<sequence>MITSVFSKSRPINYILITSLLILCFTVYQFNTNFNTISGLEIVKKIAILIILIGSLFITNFITKKNSLSKDNSYTFLLVCVFFILFPTVFSNASLVISNALILLALRRLISMQSMITPKEKIFDASIWIFAASLFHFWSIIFILLVYISIIFHVSRDYRNWIIPFIGFFTVVIISVLFSLIFDPTLIESYIKSIQINLNLKYIETIFQSFALGIYIVVALLAFLSMLFILSHKSLNLQASYKKIIYAFILGLIIFFISPHKDNSYLIFTFVTVAIMLTNYLETIEKYWIKETILGTIIFASLLNLVLRLL</sequence>
<dbReference type="InterPro" id="IPR045625">
    <property type="entry name" value="DUF6427"/>
</dbReference>
<dbReference type="Pfam" id="PF19992">
    <property type="entry name" value="DUF6427"/>
    <property type="match status" value="1"/>
</dbReference>
<dbReference type="Proteomes" id="UP000184488">
    <property type="component" value="Unassembled WGS sequence"/>
</dbReference>
<evidence type="ECO:0000313" key="3">
    <source>
        <dbReference type="Proteomes" id="UP000184488"/>
    </source>
</evidence>
<feature type="transmembrane region" description="Helical" evidence="1">
    <location>
        <begin position="288"/>
        <end position="307"/>
    </location>
</feature>
<organism evidence="2 3">
    <name type="scientific">Flavobacterium terrae</name>
    <dbReference type="NCBI Taxonomy" id="415425"/>
    <lineage>
        <taxon>Bacteria</taxon>
        <taxon>Pseudomonadati</taxon>
        <taxon>Bacteroidota</taxon>
        <taxon>Flavobacteriia</taxon>
        <taxon>Flavobacteriales</taxon>
        <taxon>Flavobacteriaceae</taxon>
        <taxon>Flavobacterium</taxon>
    </lineage>
</organism>
<dbReference type="EMBL" id="FQZI01000001">
    <property type="protein sequence ID" value="SHI39168.1"/>
    <property type="molecule type" value="Genomic_DNA"/>
</dbReference>
<feature type="transmembrane region" description="Helical" evidence="1">
    <location>
        <begin position="162"/>
        <end position="182"/>
    </location>
</feature>
<feature type="transmembrane region" description="Helical" evidence="1">
    <location>
        <begin position="241"/>
        <end position="258"/>
    </location>
</feature>